<evidence type="ECO:0000313" key="4">
    <source>
        <dbReference type="Proteomes" id="UP001501074"/>
    </source>
</evidence>
<keyword evidence="1" id="KW-1133">Transmembrane helix</keyword>
<evidence type="ECO:0000256" key="1">
    <source>
        <dbReference type="SAM" id="Phobius"/>
    </source>
</evidence>
<protein>
    <recommendedName>
        <fullName evidence="2">Protein-glutamine gamma-glutamyltransferase-like C-terminal domain-containing protein</fullName>
    </recommendedName>
</protein>
<keyword evidence="1" id="KW-0472">Membrane</keyword>
<keyword evidence="1" id="KW-0812">Transmembrane</keyword>
<dbReference type="Pfam" id="PF13559">
    <property type="entry name" value="DUF4129"/>
    <property type="match status" value="1"/>
</dbReference>
<dbReference type="EMBL" id="BAAAZO010000001">
    <property type="protein sequence ID" value="GAA3591640.1"/>
    <property type="molecule type" value="Genomic_DNA"/>
</dbReference>
<organism evidence="3 4">
    <name type="scientific">Kineosporia mesophila</name>
    <dbReference type="NCBI Taxonomy" id="566012"/>
    <lineage>
        <taxon>Bacteria</taxon>
        <taxon>Bacillati</taxon>
        <taxon>Actinomycetota</taxon>
        <taxon>Actinomycetes</taxon>
        <taxon>Kineosporiales</taxon>
        <taxon>Kineosporiaceae</taxon>
        <taxon>Kineosporia</taxon>
    </lineage>
</organism>
<evidence type="ECO:0000313" key="3">
    <source>
        <dbReference type="EMBL" id="GAA3591640.1"/>
    </source>
</evidence>
<keyword evidence="4" id="KW-1185">Reference proteome</keyword>
<feature type="domain" description="Protein-glutamine gamma-glutamyltransferase-like C-terminal" evidence="2">
    <location>
        <begin position="129"/>
        <end position="199"/>
    </location>
</feature>
<dbReference type="RefSeq" id="WP_231484913.1">
    <property type="nucleotide sequence ID" value="NZ_BAAAZO010000001.1"/>
</dbReference>
<gene>
    <name evidence="3" type="ORF">GCM10022223_02760</name>
</gene>
<dbReference type="Proteomes" id="UP001501074">
    <property type="component" value="Unassembled WGS sequence"/>
</dbReference>
<evidence type="ECO:0000259" key="2">
    <source>
        <dbReference type="Pfam" id="PF13559"/>
    </source>
</evidence>
<sequence length="227" mass="24808">MTFPAPPAEVPVEPDRGQAREWVVSELSRREYQEARPGLIQRVVDWIQEKFQGVHPGFESPVQITVTILAVLLVVAVGLALWRSGGIRRGHRRRAEPVLPAHVTTAADHRAAADRLAAAGQWGDAVLERFRAVARELGERALVPVSPGATAFEVARDGGTALPALAGDLRTAARHFDDICYGHLDLTDDRGRQADAFLRRLDEQVRVARATASLPRDNNAAEPVTSR</sequence>
<feature type="transmembrane region" description="Helical" evidence="1">
    <location>
        <begin position="62"/>
        <end position="82"/>
    </location>
</feature>
<proteinExistence type="predicted"/>
<dbReference type="InterPro" id="IPR025403">
    <property type="entry name" value="TgpA-like_C"/>
</dbReference>
<name>A0ABP6YVD6_9ACTN</name>
<accession>A0ABP6YVD6</accession>
<reference evidence="4" key="1">
    <citation type="journal article" date="2019" name="Int. J. Syst. Evol. Microbiol.">
        <title>The Global Catalogue of Microorganisms (GCM) 10K type strain sequencing project: providing services to taxonomists for standard genome sequencing and annotation.</title>
        <authorList>
            <consortium name="The Broad Institute Genomics Platform"/>
            <consortium name="The Broad Institute Genome Sequencing Center for Infectious Disease"/>
            <person name="Wu L."/>
            <person name="Ma J."/>
        </authorList>
    </citation>
    <scope>NUCLEOTIDE SEQUENCE [LARGE SCALE GENOMIC DNA]</scope>
    <source>
        <strain evidence="4">JCM 16902</strain>
    </source>
</reference>
<comment type="caution">
    <text evidence="3">The sequence shown here is derived from an EMBL/GenBank/DDBJ whole genome shotgun (WGS) entry which is preliminary data.</text>
</comment>